<feature type="region of interest" description="Disordered" evidence="1">
    <location>
        <begin position="964"/>
        <end position="993"/>
    </location>
</feature>
<feature type="region of interest" description="Disordered" evidence="1">
    <location>
        <begin position="181"/>
        <end position="207"/>
    </location>
</feature>
<evidence type="ECO:0000256" key="1">
    <source>
        <dbReference type="SAM" id="MobiDB-lite"/>
    </source>
</evidence>
<gene>
    <name evidence="2" type="ORF">FDP41_003138</name>
</gene>
<feature type="compositionally biased region" description="Basic and acidic residues" evidence="1">
    <location>
        <begin position="297"/>
        <end position="306"/>
    </location>
</feature>
<feature type="region of interest" description="Disordered" evidence="1">
    <location>
        <begin position="398"/>
        <end position="434"/>
    </location>
</feature>
<dbReference type="VEuPathDB" id="AmoebaDB:NfTy_059200"/>
<feature type="compositionally biased region" description="Polar residues" evidence="1">
    <location>
        <begin position="310"/>
        <end position="319"/>
    </location>
</feature>
<feature type="region of interest" description="Disordered" evidence="1">
    <location>
        <begin position="635"/>
        <end position="705"/>
    </location>
</feature>
<evidence type="ECO:0000313" key="3">
    <source>
        <dbReference type="Proteomes" id="UP000444721"/>
    </source>
</evidence>
<dbReference type="RefSeq" id="XP_044562529.1">
    <property type="nucleotide sequence ID" value="XM_044706409.1"/>
</dbReference>
<dbReference type="OrthoDB" id="10605517at2759"/>
<protein>
    <submittedName>
        <fullName evidence="2">Uncharacterized protein</fullName>
    </submittedName>
</protein>
<feature type="region of interest" description="Disordered" evidence="1">
    <location>
        <begin position="65"/>
        <end position="89"/>
    </location>
</feature>
<name>A0A6A5BRP6_NAEFO</name>
<feature type="region of interest" description="Disordered" evidence="1">
    <location>
        <begin position="284"/>
        <end position="373"/>
    </location>
</feature>
<feature type="compositionally biased region" description="Polar residues" evidence="1">
    <location>
        <begin position="872"/>
        <end position="889"/>
    </location>
</feature>
<dbReference type="GeneID" id="68110356"/>
<evidence type="ECO:0000313" key="2">
    <source>
        <dbReference type="EMBL" id="KAF0977816.1"/>
    </source>
</evidence>
<feature type="compositionally biased region" description="Low complexity" evidence="1">
    <location>
        <begin position="287"/>
        <end position="296"/>
    </location>
</feature>
<dbReference type="EMBL" id="VFQX01000033">
    <property type="protein sequence ID" value="KAF0977816.1"/>
    <property type="molecule type" value="Genomic_DNA"/>
</dbReference>
<sequence>MSVLIDVVLPYGMQETTTIPFVMQHAMRHVTCFHPCAFTQQDSIHHSPYMLRKNSHPTLMFLPSSSSSFPHHETDTSFDTPRSSEPTHLLGLSRREMSERRMHADTFVHICQIRIDMKTSPLTFPRSICHNNAKNNDNTAALSTTITSTTSTSMRNTTTSPTTPIILATFISSTCINTLPKHEDSPSSSSLPPSLHERSCPCKSSSLSYSRQRALTLDARRPDHPPHHKESFPPHSSFIMHPSNTCIQSLSLSPSRLFVWMDLFLHFFFLKEYSLSWPYRHHHHVKSTATTTTPPRDTCHMRHLKEGNSCPHTTLNDWNTSRDDDNQEDINPLPHVSPTSTSHVIPPRVINHCDESNNNKDLKRSPPQRPSCQCHSIREYSLLRHFDQHRPMALRKKNFPLSPEESSLKFSSSPMTTTSNNNNNHIDASTPHNEYTKKDELSFLKNSKKNYHDYSYNNKYNNNNNSRSCMWSFNEELSSLLLEHLVRTNTCIIIIINNNTDDDYGSTCILHHHDTWHNVLNTSFFQQPKQQQKVELFETCLEDVNGDDGIDRTRKGRRSILSRTTTCLNHHRHLHVLYNHDSNTNKSTDDGWNDFSSLLSIMIQSMVASFMVQLFQNSKSSKLPSMMMHMHEWKFSNHSNGNTNKSGGTSGSGSGSSNTHANNNNNNNHNSSNSSSGRTSRQSNHSSSGSGNIHSSSSSLGSNSSENFQSLPLVTQEDNDDLSSDHLFALIDIIDGTQKEKNGIKYWVQRNVITIQVISSFVFDTCIVNCNKEGSSEAKHMETLSFVDSFTKMSESKIAELNLSTTFRSQEHEFYEAQFRKKLPYTSGRPETQKLIWLSAEFSINNRIIKTVTSPKFYVCSRPQDLRGVTRVGSSSEDALQTSPQSQHASKLAAQKGVIRGMVSVIPRKQIMVEPSSQSTTYSNPQPSLLPPTGMTSSSTSSSRPVNIPPKNSLETKQQYQVQFPSAHPPPVSASQLLHTIPSPPSTSSNNVSNIYQHTFQQPPQPPFFSTLYTFQHYQQSQQTRYKIIFDSSK</sequence>
<feature type="region of interest" description="Disordered" evidence="1">
    <location>
        <begin position="869"/>
        <end position="891"/>
    </location>
</feature>
<feature type="compositionally biased region" description="Low complexity" evidence="1">
    <location>
        <begin position="400"/>
        <end position="430"/>
    </location>
</feature>
<feature type="compositionally biased region" description="Polar residues" evidence="1">
    <location>
        <begin position="915"/>
        <end position="927"/>
    </location>
</feature>
<accession>A0A6A5BRP6</accession>
<keyword evidence="3" id="KW-1185">Reference proteome</keyword>
<feature type="region of interest" description="Disordered" evidence="1">
    <location>
        <begin position="914"/>
        <end position="952"/>
    </location>
</feature>
<organism evidence="2 3">
    <name type="scientific">Naegleria fowleri</name>
    <name type="common">Brain eating amoeba</name>
    <dbReference type="NCBI Taxonomy" id="5763"/>
    <lineage>
        <taxon>Eukaryota</taxon>
        <taxon>Discoba</taxon>
        <taxon>Heterolobosea</taxon>
        <taxon>Tetramitia</taxon>
        <taxon>Eutetramitia</taxon>
        <taxon>Vahlkampfiidae</taxon>
        <taxon>Naegleria</taxon>
    </lineage>
</organism>
<reference evidence="2 3" key="1">
    <citation type="journal article" date="2019" name="Sci. Rep.">
        <title>Nanopore sequencing improves the draft genome of the human pathogenic amoeba Naegleria fowleri.</title>
        <authorList>
            <person name="Liechti N."/>
            <person name="Schurch N."/>
            <person name="Bruggmann R."/>
            <person name="Wittwer M."/>
        </authorList>
    </citation>
    <scope>NUCLEOTIDE SEQUENCE [LARGE SCALE GENOMIC DNA]</scope>
    <source>
        <strain evidence="2 3">ATCC 30894</strain>
    </source>
</reference>
<proteinExistence type="predicted"/>
<dbReference type="AlphaFoldDB" id="A0A6A5BRP6"/>
<dbReference type="Proteomes" id="UP000444721">
    <property type="component" value="Unassembled WGS sequence"/>
</dbReference>
<comment type="caution">
    <text evidence="2">The sequence shown here is derived from an EMBL/GenBank/DDBJ whole genome shotgun (WGS) entry which is preliminary data.</text>
</comment>
<feature type="compositionally biased region" description="Low complexity" evidence="1">
    <location>
        <begin position="655"/>
        <end position="705"/>
    </location>
</feature>
<dbReference type="VEuPathDB" id="AmoebaDB:NF0030650"/>
<dbReference type="VEuPathDB" id="AmoebaDB:FDP41_003138"/>
<feature type="compositionally biased region" description="Polar residues" evidence="1">
    <location>
        <begin position="77"/>
        <end position="86"/>
    </location>
</feature>
<feature type="compositionally biased region" description="Basic and acidic residues" evidence="1">
    <location>
        <begin position="351"/>
        <end position="364"/>
    </location>
</feature>
<feature type="compositionally biased region" description="Low complexity" evidence="1">
    <location>
        <begin position="636"/>
        <end position="647"/>
    </location>
</feature>